<feature type="chain" id="PRO_5026907982" evidence="2">
    <location>
        <begin position="23"/>
        <end position="279"/>
    </location>
</feature>
<keyword evidence="1 4" id="KW-0378">Hydrolase</keyword>
<dbReference type="InterPro" id="IPR013094">
    <property type="entry name" value="AB_hydrolase_3"/>
</dbReference>
<evidence type="ECO:0000313" key="4">
    <source>
        <dbReference type="EMBL" id="NGM22667.1"/>
    </source>
</evidence>
<dbReference type="InterPro" id="IPR029058">
    <property type="entry name" value="AB_hydrolase_fold"/>
</dbReference>
<dbReference type="PANTHER" id="PTHR48081">
    <property type="entry name" value="AB HYDROLASE SUPERFAMILY PROTEIN C4A8.06C"/>
    <property type="match status" value="1"/>
</dbReference>
<dbReference type="SUPFAM" id="SSF53474">
    <property type="entry name" value="alpha/beta-Hydrolases"/>
    <property type="match status" value="1"/>
</dbReference>
<organism evidence="4 5">
    <name type="scientific">Falsiroseomonas algicola</name>
    <dbReference type="NCBI Taxonomy" id="2716930"/>
    <lineage>
        <taxon>Bacteria</taxon>
        <taxon>Pseudomonadati</taxon>
        <taxon>Pseudomonadota</taxon>
        <taxon>Alphaproteobacteria</taxon>
        <taxon>Acetobacterales</taxon>
        <taxon>Roseomonadaceae</taxon>
        <taxon>Falsiroseomonas</taxon>
    </lineage>
</organism>
<evidence type="ECO:0000256" key="1">
    <source>
        <dbReference type="ARBA" id="ARBA00022801"/>
    </source>
</evidence>
<gene>
    <name evidence="4" type="ORF">G3576_21820</name>
</gene>
<evidence type="ECO:0000256" key="2">
    <source>
        <dbReference type="SAM" id="SignalP"/>
    </source>
</evidence>
<reference evidence="4 5" key="2">
    <citation type="submission" date="2020-03" db="EMBL/GenBank/DDBJ databases">
        <title>Roseomonas stagni sp. nov., isolated from pond water in Japan.</title>
        <authorList>
            <person name="Furuhata K."/>
            <person name="Miyamoto H."/>
            <person name="Goto K."/>
        </authorList>
    </citation>
    <scope>NUCLEOTIDE SEQUENCE [LARGE SCALE GENOMIC DNA]</scope>
    <source>
        <strain evidence="4 5">PeD5</strain>
    </source>
</reference>
<comment type="caution">
    <text evidence="4">The sequence shown here is derived from an EMBL/GenBank/DDBJ whole genome shotgun (WGS) entry which is preliminary data.</text>
</comment>
<feature type="domain" description="Alpha/beta hydrolase fold-3" evidence="3">
    <location>
        <begin position="63"/>
        <end position="168"/>
    </location>
</feature>
<dbReference type="Gene3D" id="3.40.50.1820">
    <property type="entry name" value="alpha/beta hydrolase"/>
    <property type="match status" value="1"/>
</dbReference>
<dbReference type="GO" id="GO:0016787">
    <property type="term" value="F:hydrolase activity"/>
    <property type="evidence" value="ECO:0007669"/>
    <property type="project" value="UniProtKB-KW"/>
</dbReference>
<proteinExistence type="predicted"/>
<reference evidence="4 5" key="1">
    <citation type="submission" date="2020-02" db="EMBL/GenBank/DDBJ databases">
        <authorList>
            <person name="Kim H.M."/>
            <person name="Jeon C.O."/>
        </authorList>
    </citation>
    <scope>NUCLEOTIDE SEQUENCE [LARGE SCALE GENOMIC DNA]</scope>
    <source>
        <strain evidence="4 5">PeD5</strain>
    </source>
</reference>
<sequence>MARRAWLGLPLLAAACSPARIAGALTPRGGTTTREGLAYGPLPRHRLDLVLPATVTARTPLVAFFHGGGWTSGGRGDYAFLARTLATAGIAVAVPDYRLFPEGRWPDFVEDGARAVAWLRAEMPAQPLFVMGHSAGGFIAAALALDPRWLSAAGSSRAALAGGVLLAAPIAWQPDEEPTISIFANAPGGRIAAVARAEDLAGAPPLLLLHGADDRVVGPFHSLDLARDLRAAGRPVTLQVYPGVEHVGVLSAMAAPVRALGLAHAPVFETVVGFLQAPG</sequence>
<dbReference type="PROSITE" id="PS51257">
    <property type="entry name" value="PROKAR_LIPOPROTEIN"/>
    <property type="match status" value="1"/>
</dbReference>
<keyword evidence="5" id="KW-1185">Reference proteome</keyword>
<dbReference type="PANTHER" id="PTHR48081:SF33">
    <property type="entry name" value="KYNURENINE FORMAMIDASE"/>
    <property type="match status" value="1"/>
</dbReference>
<dbReference type="InterPro" id="IPR050300">
    <property type="entry name" value="GDXG_lipolytic_enzyme"/>
</dbReference>
<accession>A0A6M1LR12</accession>
<dbReference type="EMBL" id="JAAIKB010000010">
    <property type="protein sequence ID" value="NGM22667.1"/>
    <property type="molecule type" value="Genomic_DNA"/>
</dbReference>
<evidence type="ECO:0000313" key="5">
    <source>
        <dbReference type="Proteomes" id="UP000475385"/>
    </source>
</evidence>
<dbReference type="Pfam" id="PF07859">
    <property type="entry name" value="Abhydrolase_3"/>
    <property type="match status" value="1"/>
</dbReference>
<dbReference type="AlphaFoldDB" id="A0A6M1LR12"/>
<name>A0A6M1LR12_9PROT</name>
<protein>
    <submittedName>
        <fullName evidence="4">Alpha/beta hydrolase</fullName>
    </submittedName>
</protein>
<feature type="signal peptide" evidence="2">
    <location>
        <begin position="1"/>
        <end position="22"/>
    </location>
</feature>
<keyword evidence="2" id="KW-0732">Signal</keyword>
<dbReference type="RefSeq" id="WP_164696561.1">
    <property type="nucleotide sequence ID" value="NZ_JAAIKB010000010.1"/>
</dbReference>
<evidence type="ECO:0000259" key="3">
    <source>
        <dbReference type="Pfam" id="PF07859"/>
    </source>
</evidence>
<dbReference type="Proteomes" id="UP000475385">
    <property type="component" value="Unassembled WGS sequence"/>
</dbReference>